<keyword evidence="2" id="KW-1185">Reference proteome</keyword>
<dbReference type="SUPFAM" id="SSF52058">
    <property type="entry name" value="L domain-like"/>
    <property type="match status" value="1"/>
</dbReference>
<comment type="caution">
    <text evidence="1">The sequence shown here is derived from an EMBL/GenBank/DDBJ whole genome shotgun (WGS) entry which is preliminary data.</text>
</comment>
<reference evidence="1" key="1">
    <citation type="submission" date="2023-03" db="EMBL/GenBank/DDBJ databases">
        <title>Massive genome expansion in bonnet fungi (Mycena s.s.) driven by repeated elements and novel gene families across ecological guilds.</title>
        <authorList>
            <consortium name="Lawrence Berkeley National Laboratory"/>
            <person name="Harder C.B."/>
            <person name="Miyauchi S."/>
            <person name="Viragh M."/>
            <person name="Kuo A."/>
            <person name="Thoen E."/>
            <person name="Andreopoulos B."/>
            <person name="Lu D."/>
            <person name="Skrede I."/>
            <person name="Drula E."/>
            <person name="Henrissat B."/>
            <person name="Morin E."/>
            <person name="Kohler A."/>
            <person name="Barry K."/>
            <person name="LaButti K."/>
            <person name="Morin E."/>
            <person name="Salamov A."/>
            <person name="Lipzen A."/>
            <person name="Mereny Z."/>
            <person name="Hegedus B."/>
            <person name="Baldrian P."/>
            <person name="Stursova M."/>
            <person name="Weitz H."/>
            <person name="Taylor A."/>
            <person name="Grigoriev I.V."/>
            <person name="Nagy L.G."/>
            <person name="Martin F."/>
            <person name="Kauserud H."/>
        </authorList>
    </citation>
    <scope>NUCLEOTIDE SEQUENCE</scope>
    <source>
        <strain evidence="1">CBHHK182m</strain>
    </source>
</reference>
<accession>A0AAD7IKW8</accession>
<sequence length="550" mass="61508">MSTLPPSHSSPNRLDLPSHEQCLRNSDLLQEILHHIPSEADRSHLKAQRQSLLWIALTCKDFSPSGIKFLWRTLDNLLPLLCLLPSFTLRDGMYRFVRAVQHREWESFDRHAALIKEIRYFANPSDQMAPSVYVILALHSPRILPNVERFVCRDLFRALQIPVSEMLLYAQAPLQYIEIRDSPGTMGSTFMFSLPANPPHISCLILVGQPLSTLDDVTPLEHLVSLEVRCMSRIGIEIALLKTFLHRIGSLPRLRSFTADSTCFHAATDTAPPLVEPPVEPAGFFKLLTHLHFEGNIADTNGAIPAFLRNIATKEVRSLTLRHTGDRRALQPGTRGLVRGGCSRAGGSVVHTESRGDILYTIAEWWSATLWQLDLELDDGRSFKSVYNFLALLSALRNLNVLGSVEPFPNLESAELKFVCAKLPHLETLSVQSHDSSGTYIPWAMRCITELVGISTKLRELAIPLGFAELPPLSSARPAKNLKHLTVYASKPITDPIALARYLDCLFPCLNSLRYESSSGGGIELEAAWAQVRELMFAFQDVWRRALASV</sequence>
<dbReference type="Proteomes" id="UP001215598">
    <property type="component" value="Unassembled WGS sequence"/>
</dbReference>
<dbReference type="EMBL" id="JARKIB010000088">
    <property type="protein sequence ID" value="KAJ7744129.1"/>
    <property type="molecule type" value="Genomic_DNA"/>
</dbReference>
<evidence type="ECO:0000313" key="2">
    <source>
        <dbReference type="Proteomes" id="UP001215598"/>
    </source>
</evidence>
<proteinExistence type="predicted"/>
<evidence type="ECO:0000313" key="1">
    <source>
        <dbReference type="EMBL" id="KAJ7744129.1"/>
    </source>
</evidence>
<organism evidence="1 2">
    <name type="scientific">Mycena metata</name>
    <dbReference type="NCBI Taxonomy" id="1033252"/>
    <lineage>
        <taxon>Eukaryota</taxon>
        <taxon>Fungi</taxon>
        <taxon>Dikarya</taxon>
        <taxon>Basidiomycota</taxon>
        <taxon>Agaricomycotina</taxon>
        <taxon>Agaricomycetes</taxon>
        <taxon>Agaricomycetidae</taxon>
        <taxon>Agaricales</taxon>
        <taxon>Marasmiineae</taxon>
        <taxon>Mycenaceae</taxon>
        <taxon>Mycena</taxon>
    </lineage>
</organism>
<protein>
    <submittedName>
        <fullName evidence="1">Uncharacterized protein</fullName>
    </submittedName>
</protein>
<gene>
    <name evidence="1" type="ORF">B0H16DRAFT_1693274</name>
</gene>
<name>A0AAD7IKW8_9AGAR</name>
<dbReference type="AlphaFoldDB" id="A0AAD7IKW8"/>